<keyword evidence="2" id="KW-1185">Reference proteome</keyword>
<reference evidence="1" key="1">
    <citation type="journal article" date="2021" name="Nat. Microbiol.">
        <title>Cocultivation of an ultrasmall environmental parasitic bacterium with lytic ability against bacteria associated with wastewater foams.</title>
        <authorList>
            <person name="Batinovic S."/>
            <person name="Rose J.J.A."/>
            <person name="Ratcliffe J."/>
            <person name="Seviour R.J."/>
            <person name="Petrovski S."/>
        </authorList>
    </citation>
    <scope>NUCLEOTIDE SEQUENCE</scope>
    <source>
        <strain evidence="1">CON9</strain>
    </source>
</reference>
<dbReference type="RefSeq" id="WP_213244408.1">
    <property type="nucleotide sequence ID" value="NZ_CP045806.1"/>
</dbReference>
<dbReference type="EMBL" id="CP045809">
    <property type="protein sequence ID" value="QHN36148.1"/>
    <property type="molecule type" value="Genomic_DNA"/>
</dbReference>
<proteinExistence type="predicted"/>
<accession>A0ABX6ILN2</accession>
<name>A0ABX6ILN2_9ACTN</name>
<dbReference type="Proteomes" id="UP001059836">
    <property type="component" value="Chromosome"/>
</dbReference>
<gene>
    <name evidence="1" type="ORF">GII31_15985</name>
</gene>
<organism evidence="1 2">
    <name type="scientific">Gordonia pseudamarae</name>
    <dbReference type="NCBI Taxonomy" id="2831662"/>
    <lineage>
        <taxon>Bacteria</taxon>
        <taxon>Bacillati</taxon>
        <taxon>Actinomycetota</taxon>
        <taxon>Actinomycetes</taxon>
        <taxon>Mycobacteriales</taxon>
        <taxon>Gordoniaceae</taxon>
        <taxon>Gordonia</taxon>
    </lineage>
</organism>
<evidence type="ECO:0000313" key="1">
    <source>
        <dbReference type="EMBL" id="QHN36148.1"/>
    </source>
</evidence>
<evidence type="ECO:0000313" key="2">
    <source>
        <dbReference type="Proteomes" id="UP001059836"/>
    </source>
</evidence>
<sequence>MSAPTAGYDALGRETADAFMAGRLDTDGLAEVARHVLALDLAGAFTAVRSGMSATHTEGKHHAQA</sequence>
<protein>
    <submittedName>
        <fullName evidence="1">Uncharacterized protein</fullName>
    </submittedName>
</protein>